<dbReference type="Pfam" id="PF00083">
    <property type="entry name" value="Sugar_tr"/>
    <property type="match status" value="1"/>
</dbReference>
<dbReference type="InterPro" id="IPR003663">
    <property type="entry name" value="Sugar/inositol_transpt"/>
</dbReference>
<dbReference type="InterPro" id="IPR005828">
    <property type="entry name" value="MFS_sugar_transport-like"/>
</dbReference>
<dbReference type="PANTHER" id="PTHR48022:SF50">
    <property type="entry name" value="HEXOSE TRANSPORTER HXT14"/>
    <property type="match status" value="1"/>
</dbReference>
<proteinExistence type="inferred from homology"/>
<dbReference type="PANTHER" id="PTHR48022">
    <property type="entry name" value="PLASTIDIC GLUCOSE TRANSPORTER 4"/>
    <property type="match status" value="1"/>
</dbReference>
<keyword evidence="6" id="KW-0472">Membrane</keyword>
<reference evidence="9 10" key="1">
    <citation type="journal article" date="2004" name="Nature">
        <title>Genome evolution in yeasts.</title>
        <authorList>
            <consortium name="Genolevures"/>
            <person name="Dujon B."/>
            <person name="Sherman D."/>
            <person name="Fischer G."/>
            <person name="Durrens P."/>
            <person name="Casaregola S."/>
            <person name="Lafontaine I."/>
            <person name="de Montigny J."/>
            <person name="Marck C."/>
            <person name="Neuveglise C."/>
            <person name="Talla E."/>
            <person name="Goffard N."/>
            <person name="Frangeul L."/>
            <person name="Aigle M."/>
            <person name="Anthouard V."/>
            <person name="Babour A."/>
            <person name="Barbe V."/>
            <person name="Barnay S."/>
            <person name="Blanchin S."/>
            <person name="Beckerich J.M."/>
            <person name="Beyne E."/>
            <person name="Bleykasten C."/>
            <person name="Boisrame A."/>
            <person name="Boyer J."/>
            <person name="Cattolico L."/>
            <person name="Confanioleri F."/>
            <person name="de Daruvar A."/>
            <person name="Despons L."/>
            <person name="Fabre E."/>
            <person name="Fairhead C."/>
            <person name="Ferry-Dumazet H."/>
            <person name="Groppi A."/>
            <person name="Hantraye F."/>
            <person name="Hennequin C."/>
            <person name="Jauniaux N."/>
            <person name="Joyet P."/>
            <person name="Kachouri R."/>
            <person name="Kerrest A."/>
            <person name="Koszul R."/>
            <person name="Lemaire M."/>
            <person name="Lesur I."/>
            <person name="Ma L."/>
            <person name="Muller H."/>
            <person name="Nicaud J.M."/>
            <person name="Nikolski M."/>
            <person name="Oztas S."/>
            <person name="Ozier-Kalogeropoulos O."/>
            <person name="Pellenz S."/>
            <person name="Potier S."/>
            <person name="Richard G.F."/>
            <person name="Straub M.L."/>
            <person name="Suleau A."/>
            <person name="Swennene D."/>
            <person name="Tekaia F."/>
            <person name="Wesolowski-Louvel M."/>
            <person name="Westhof E."/>
            <person name="Wirth B."/>
            <person name="Zeniou-Meyer M."/>
            <person name="Zivanovic I."/>
            <person name="Bolotin-Fukuhara M."/>
            <person name="Thierry A."/>
            <person name="Bouchier C."/>
            <person name="Caudron B."/>
            <person name="Scarpelli C."/>
            <person name="Gaillardin C."/>
            <person name="Weissenbach J."/>
            <person name="Wincker P."/>
            <person name="Souciet J.L."/>
        </authorList>
    </citation>
    <scope>NUCLEOTIDE SEQUENCE [LARGE SCALE GENOMIC DNA]</scope>
    <source>
        <strain evidence="10">ATCC 36239 / CBS 767 / BCRC 21394 / JCM 1990 / NBRC 0083 / IGC 2968</strain>
    </source>
</reference>
<dbReference type="GO" id="GO:0005351">
    <property type="term" value="F:carbohydrate:proton symporter activity"/>
    <property type="evidence" value="ECO:0007669"/>
    <property type="project" value="TreeGrafter"/>
</dbReference>
<dbReference type="GeneID" id="2901118"/>
<comment type="subcellular location">
    <subcellularLocation>
        <location evidence="1">Membrane</location>
        <topology evidence="1">Multi-pass membrane protein</topology>
    </subcellularLocation>
</comment>
<evidence type="ECO:0000256" key="3">
    <source>
        <dbReference type="ARBA" id="ARBA00022448"/>
    </source>
</evidence>
<dbReference type="Gene3D" id="1.20.1250.20">
    <property type="entry name" value="MFS general substrate transporter like domains"/>
    <property type="match status" value="1"/>
</dbReference>
<dbReference type="KEGG" id="dha:DEHA2D16038g"/>
<dbReference type="eggNOG" id="KOG0254">
    <property type="taxonomic scope" value="Eukaryota"/>
</dbReference>
<dbReference type="AlphaFoldDB" id="Q6BRI8"/>
<evidence type="ECO:0000256" key="4">
    <source>
        <dbReference type="ARBA" id="ARBA00022692"/>
    </source>
</evidence>
<dbReference type="GO" id="GO:0005886">
    <property type="term" value="C:plasma membrane"/>
    <property type="evidence" value="ECO:0007669"/>
    <property type="project" value="TreeGrafter"/>
</dbReference>
<dbReference type="PRINTS" id="PR00171">
    <property type="entry name" value="SUGRTRNSPORT"/>
</dbReference>
<keyword evidence="3" id="KW-0813">Transport</keyword>
<dbReference type="InterPro" id="IPR036259">
    <property type="entry name" value="MFS_trans_sf"/>
</dbReference>
<sequence>MNTTGDNEKSCERKNDDLETPKDDSMAPQVNYLNMSIFCIIIALCGLPVGWDIGTIGFIISTATFKETYGNSMEGEASISSLMVGIIISSFNLGCLIGCLGLSKLTSKIGFKGTIFTGNFIYLLGSVIQILSGWFQLNVWLMILGRVSCGICCGALCVLVPRYLNQLIIVPRKDMYLSFFQTSICMAILGGNLANFVLKHDYLKILSCQLSIVLMTSCLTVFLPESHHYYVSKNELDKAFQVVRRLHVKISDDQVIQFIDQVPIINTLPNGWIKDKKYYKPLIQCCVMMLFQQLTGINYFFYYGSIIFSSLAINTTIVSIIMSVVNLVGSLMSNIIIGKFGRIQLLLMIGSAIMSLLLTIYMILAYISTPGTLAGMVLITCLFIASFATTWGPIPGILVTRISCNSNDIIGLANCVNYIANCLITVITPIMISAVGFNFSLLFIISLILSVIYIYYMSSL</sequence>
<dbReference type="InterPro" id="IPR020846">
    <property type="entry name" value="MFS_dom"/>
</dbReference>
<evidence type="ECO:0000256" key="2">
    <source>
        <dbReference type="ARBA" id="ARBA00010992"/>
    </source>
</evidence>
<protein>
    <submittedName>
        <fullName evidence="9">DEHA2D16038p</fullName>
    </submittedName>
</protein>
<name>Q6BRI8_DEBHA</name>
<evidence type="ECO:0000259" key="8">
    <source>
        <dbReference type="PROSITE" id="PS50850"/>
    </source>
</evidence>
<keyword evidence="4" id="KW-0812">Transmembrane</keyword>
<keyword evidence="10" id="KW-1185">Reference proteome</keyword>
<comment type="similarity">
    <text evidence="2">Belongs to the major facilitator superfamily. Sugar transporter (TC 2.A.1.1) family.</text>
</comment>
<gene>
    <name evidence="9" type="ordered locus">DEHA2D16038g</name>
</gene>
<evidence type="ECO:0000313" key="9">
    <source>
        <dbReference type="EMBL" id="CAG87353.2"/>
    </source>
</evidence>
<dbReference type="RefSeq" id="XP_459182.2">
    <property type="nucleotide sequence ID" value="XM_459182.1"/>
</dbReference>
<dbReference type="Proteomes" id="UP000000599">
    <property type="component" value="Chromosome D"/>
</dbReference>
<dbReference type="InParanoid" id="Q6BRI8"/>
<dbReference type="EMBL" id="CR382136">
    <property type="protein sequence ID" value="CAG87353.2"/>
    <property type="molecule type" value="Genomic_DNA"/>
</dbReference>
<evidence type="ECO:0000256" key="6">
    <source>
        <dbReference type="ARBA" id="ARBA00023136"/>
    </source>
</evidence>
<organism evidence="9 10">
    <name type="scientific">Debaryomyces hansenii (strain ATCC 36239 / CBS 767 / BCRC 21394 / JCM 1990 / NBRC 0083 / IGC 2968)</name>
    <name type="common">Yeast</name>
    <name type="synonym">Torulaspora hansenii</name>
    <dbReference type="NCBI Taxonomy" id="284592"/>
    <lineage>
        <taxon>Eukaryota</taxon>
        <taxon>Fungi</taxon>
        <taxon>Dikarya</taxon>
        <taxon>Ascomycota</taxon>
        <taxon>Saccharomycotina</taxon>
        <taxon>Pichiomycetes</taxon>
        <taxon>Debaryomycetaceae</taxon>
        <taxon>Debaryomyces</taxon>
    </lineage>
</organism>
<dbReference type="STRING" id="284592.Q6BRI8"/>
<dbReference type="OMA" id="CERKNDD"/>
<dbReference type="PROSITE" id="PS50850">
    <property type="entry name" value="MFS"/>
    <property type="match status" value="1"/>
</dbReference>
<keyword evidence="5" id="KW-1133">Transmembrane helix</keyword>
<evidence type="ECO:0000256" key="1">
    <source>
        <dbReference type="ARBA" id="ARBA00004141"/>
    </source>
</evidence>
<dbReference type="VEuPathDB" id="FungiDB:DEHA2D16038g"/>
<evidence type="ECO:0000256" key="7">
    <source>
        <dbReference type="SAM" id="MobiDB-lite"/>
    </source>
</evidence>
<feature type="domain" description="Major facilitator superfamily (MFS) profile" evidence="8">
    <location>
        <begin position="38"/>
        <end position="460"/>
    </location>
</feature>
<evidence type="ECO:0000313" key="10">
    <source>
        <dbReference type="Proteomes" id="UP000000599"/>
    </source>
</evidence>
<evidence type="ECO:0000256" key="5">
    <source>
        <dbReference type="ARBA" id="ARBA00022989"/>
    </source>
</evidence>
<accession>Q6BRI8</accession>
<dbReference type="SUPFAM" id="SSF103473">
    <property type="entry name" value="MFS general substrate transporter"/>
    <property type="match status" value="1"/>
</dbReference>
<feature type="region of interest" description="Disordered" evidence="7">
    <location>
        <begin position="1"/>
        <end position="23"/>
    </location>
</feature>
<dbReference type="HOGENOM" id="CLU_001265_30_1_1"/>
<dbReference type="OrthoDB" id="5399138at2759"/>
<dbReference type="InterPro" id="IPR050360">
    <property type="entry name" value="MFS_Sugar_Transporters"/>
</dbReference>